<protein>
    <recommendedName>
        <fullName evidence="4">Large ribosomal subunit protein uL15</fullName>
    </recommendedName>
</protein>
<dbReference type="InterPro" id="IPR005749">
    <property type="entry name" value="Ribosomal_uL15_bac-type"/>
</dbReference>
<evidence type="ECO:0000256" key="4">
    <source>
        <dbReference type="HAMAP-Rule" id="MF_01341"/>
    </source>
</evidence>
<feature type="compositionally biased region" description="Basic residues" evidence="6">
    <location>
        <begin position="37"/>
        <end position="48"/>
    </location>
</feature>
<dbReference type="PANTHER" id="PTHR12934:SF11">
    <property type="entry name" value="LARGE RIBOSOMAL SUBUNIT PROTEIN UL15M"/>
    <property type="match status" value="1"/>
</dbReference>
<dbReference type="GO" id="GO:0019843">
    <property type="term" value="F:rRNA binding"/>
    <property type="evidence" value="ECO:0007669"/>
    <property type="project" value="UniProtKB-UniRule"/>
</dbReference>
<dbReference type="NCBIfam" id="TIGR01071">
    <property type="entry name" value="rplO_bact"/>
    <property type="match status" value="1"/>
</dbReference>
<comment type="caution">
    <text evidence="8">The sequence shown here is derived from an EMBL/GenBank/DDBJ whole genome shotgun (WGS) entry which is preliminary data.</text>
</comment>
<evidence type="ECO:0000256" key="3">
    <source>
        <dbReference type="ARBA" id="ARBA00023274"/>
    </source>
</evidence>
<evidence type="ECO:0000313" key="8">
    <source>
        <dbReference type="EMBL" id="OGF21030.1"/>
    </source>
</evidence>
<dbReference type="EMBL" id="MFGA01000017">
    <property type="protein sequence ID" value="OGF21030.1"/>
    <property type="molecule type" value="Genomic_DNA"/>
</dbReference>
<dbReference type="AlphaFoldDB" id="A0A1F5S2V2"/>
<dbReference type="Pfam" id="PF00828">
    <property type="entry name" value="Ribosomal_L27A"/>
    <property type="match status" value="1"/>
</dbReference>
<dbReference type="PROSITE" id="PS00475">
    <property type="entry name" value="RIBOSOMAL_L15"/>
    <property type="match status" value="1"/>
</dbReference>
<organism evidence="8 9">
    <name type="scientific">Candidatus Falkowbacteria bacterium RIFOXYA2_FULL_38_12</name>
    <dbReference type="NCBI Taxonomy" id="1797993"/>
    <lineage>
        <taxon>Bacteria</taxon>
        <taxon>Candidatus Falkowiibacteriota</taxon>
    </lineage>
</organism>
<reference evidence="8 9" key="1">
    <citation type="journal article" date="2016" name="Nat. Commun.">
        <title>Thousands of microbial genomes shed light on interconnected biogeochemical processes in an aquifer system.</title>
        <authorList>
            <person name="Anantharaman K."/>
            <person name="Brown C.T."/>
            <person name="Hug L.A."/>
            <person name="Sharon I."/>
            <person name="Castelle C.J."/>
            <person name="Probst A.J."/>
            <person name="Thomas B.C."/>
            <person name="Singh A."/>
            <person name="Wilkins M.J."/>
            <person name="Karaoz U."/>
            <person name="Brodie E.L."/>
            <person name="Williams K.H."/>
            <person name="Hubbard S.S."/>
            <person name="Banfield J.F."/>
        </authorList>
    </citation>
    <scope>NUCLEOTIDE SEQUENCE [LARGE SCALE GENOMIC DNA]</scope>
</reference>
<sequence length="153" mass="16261">MSLTLHTIKSFPKSRKKSKRIGRGLASGGTYSGKGQKGQRARSGGRKGLKLKGMKQMLLGVPKVRGFKSPYPKMAVVNVGDLDKNFKDGDKITPQILKKIGLASYIDGGVKILGTGEISKKLIFSGLAFSGSAKEKIEKAGGHIQGAESSKTQ</sequence>
<evidence type="ECO:0000313" key="9">
    <source>
        <dbReference type="Proteomes" id="UP000177407"/>
    </source>
</evidence>
<feature type="domain" description="Large ribosomal subunit protein uL15/eL18" evidence="7">
    <location>
        <begin position="76"/>
        <end position="144"/>
    </location>
</feature>
<evidence type="ECO:0000256" key="2">
    <source>
        <dbReference type="ARBA" id="ARBA00022980"/>
    </source>
</evidence>
<comment type="similarity">
    <text evidence="1 4 5">Belongs to the universal ribosomal protein uL15 family.</text>
</comment>
<keyword evidence="2 4" id="KW-0689">Ribosomal protein</keyword>
<dbReference type="InterPro" id="IPR030878">
    <property type="entry name" value="Ribosomal_uL15"/>
</dbReference>
<dbReference type="GO" id="GO:0006412">
    <property type="term" value="P:translation"/>
    <property type="evidence" value="ECO:0007669"/>
    <property type="project" value="UniProtKB-UniRule"/>
</dbReference>
<feature type="region of interest" description="Disordered" evidence="6">
    <location>
        <begin position="1"/>
        <end position="48"/>
    </location>
</feature>
<dbReference type="SUPFAM" id="SSF52080">
    <property type="entry name" value="Ribosomal proteins L15p and L18e"/>
    <property type="match status" value="1"/>
</dbReference>
<keyword evidence="4" id="KW-0699">rRNA-binding</keyword>
<dbReference type="HAMAP" id="MF_01341">
    <property type="entry name" value="Ribosomal_uL15"/>
    <property type="match status" value="1"/>
</dbReference>
<dbReference type="Proteomes" id="UP000177407">
    <property type="component" value="Unassembled WGS sequence"/>
</dbReference>
<dbReference type="InterPro" id="IPR036227">
    <property type="entry name" value="Ribosomal_uL15/eL18_sf"/>
</dbReference>
<evidence type="ECO:0000256" key="1">
    <source>
        <dbReference type="ARBA" id="ARBA00007320"/>
    </source>
</evidence>
<dbReference type="InterPro" id="IPR001196">
    <property type="entry name" value="Ribosomal_uL15_CS"/>
</dbReference>
<evidence type="ECO:0000256" key="6">
    <source>
        <dbReference type="SAM" id="MobiDB-lite"/>
    </source>
</evidence>
<proteinExistence type="inferred from homology"/>
<dbReference type="GO" id="GO:0022625">
    <property type="term" value="C:cytosolic large ribosomal subunit"/>
    <property type="evidence" value="ECO:0007669"/>
    <property type="project" value="TreeGrafter"/>
</dbReference>
<dbReference type="InterPro" id="IPR021131">
    <property type="entry name" value="Ribosomal_uL15/eL18"/>
</dbReference>
<keyword evidence="4" id="KW-0694">RNA-binding</keyword>
<comment type="function">
    <text evidence="4">Binds to the 23S rRNA.</text>
</comment>
<dbReference type="Gene3D" id="3.100.10.10">
    <property type="match status" value="1"/>
</dbReference>
<feature type="compositionally biased region" description="Gly residues" evidence="6">
    <location>
        <begin position="25"/>
        <end position="36"/>
    </location>
</feature>
<dbReference type="GO" id="GO:0003735">
    <property type="term" value="F:structural constituent of ribosome"/>
    <property type="evidence" value="ECO:0007669"/>
    <property type="project" value="InterPro"/>
</dbReference>
<comment type="subunit">
    <text evidence="4">Part of the 50S ribosomal subunit.</text>
</comment>
<gene>
    <name evidence="4" type="primary">rplO</name>
    <name evidence="8" type="ORF">A2257_01970</name>
</gene>
<evidence type="ECO:0000256" key="5">
    <source>
        <dbReference type="RuleBase" id="RU003888"/>
    </source>
</evidence>
<keyword evidence="3 4" id="KW-0687">Ribonucleoprotein</keyword>
<accession>A0A1F5S2V2</accession>
<feature type="compositionally biased region" description="Basic residues" evidence="6">
    <location>
        <begin position="12"/>
        <end position="22"/>
    </location>
</feature>
<name>A0A1F5S2V2_9BACT</name>
<dbReference type="PANTHER" id="PTHR12934">
    <property type="entry name" value="50S RIBOSOMAL PROTEIN L15"/>
    <property type="match status" value="1"/>
</dbReference>
<evidence type="ECO:0000259" key="7">
    <source>
        <dbReference type="Pfam" id="PF00828"/>
    </source>
</evidence>